<feature type="chain" id="PRO_5040489162" evidence="1">
    <location>
        <begin position="27"/>
        <end position="211"/>
    </location>
</feature>
<keyword evidence="1" id="KW-0732">Signal</keyword>
<keyword evidence="3" id="KW-1185">Reference proteome</keyword>
<proteinExistence type="predicted"/>
<evidence type="ECO:0000313" key="3">
    <source>
        <dbReference type="Proteomes" id="UP000823405"/>
    </source>
</evidence>
<dbReference type="AlphaFoldDB" id="A0A9P6RJE9"/>
<feature type="signal peptide" evidence="1">
    <location>
        <begin position="1"/>
        <end position="26"/>
    </location>
</feature>
<accession>A0A9P6RJE9</accession>
<gene>
    <name evidence="2" type="ORF">BGZ97_010738</name>
</gene>
<comment type="caution">
    <text evidence="2">The sequence shown here is derived from an EMBL/GenBank/DDBJ whole genome shotgun (WGS) entry which is preliminary data.</text>
</comment>
<evidence type="ECO:0000256" key="1">
    <source>
        <dbReference type="SAM" id="SignalP"/>
    </source>
</evidence>
<evidence type="ECO:0000313" key="2">
    <source>
        <dbReference type="EMBL" id="KAG0321643.1"/>
    </source>
</evidence>
<dbReference type="EMBL" id="JAAAIN010000057">
    <property type="protein sequence ID" value="KAG0321643.1"/>
    <property type="molecule type" value="Genomic_DNA"/>
</dbReference>
<protein>
    <submittedName>
        <fullName evidence="2">Uncharacterized protein</fullName>
    </submittedName>
</protein>
<dbReference type="OrthoDB" id="2423201at2759"/>
<organism evidence="2 3">
    <name type="scientific">Linnemannia gamsii</name>
    <dbReference type="NCBI Taxonomy" id="64522"/>
    <lineage>
        <taxon>Eukaryota</taxon>
        <taxon>Fungi</taxon>
        <taxon>Fungi incertae sedis</taxon>
        <taxon>Mucoromycota</taxon>
        <taxon>Mortierellomycotina</taxon>
        <taxon>Mortierellomycetes</taxon>
        <taxon>Mortierellales</taxon>
        <taxon>Mortierellaceae</taxon>
        <taxon>Linnemannia</taxon>
    </lineage>
</organism>
<name>A0A9P6RJE9_9FUNG</name>
<sequence length="211" mass="23238">MHSELFYRLLAAIVLSLGLLTQSIRADSLEFASPSPNTRIAAGDTVPLTYKVHHNGMAKLLWAKVHLMTEDGYDAGMGTINTASRLEWQDSKSVTTQFEVPADLKAGKYVFHVYGSTEQPCEESIDSASKCEGILSEMLPVEIVEAAAVEDEAEKEDTSKKSILGSLLGLQLRKRGLYRGRDLGMHIGGSEYLLEDGTTDTKKMLYFFSLI</sequence>
<dbReference type="Proteomes" id="UP000823405">
    <property type="component" value="Unassembled WGS sequence"/>
</dbReference>
<reference evidence="2" key="1">
    <citation type="journal article" date="2020" name="Fungal Divers.">
        <title>Resolving the Mortierellaceae phylogeny through synthesis of multi-gene phylogenetics and phylogenomics.</title>
        <authorList>
            <person name="Vandepol N."/>
            <person name="Liber J."/>
            <person name="Desiro A."/>
            <person name="Na H."/>
            <person name="Kennedy M."/>
            <person name="Barry K."/>
            <person name="Grigoriev I.V."/>
            <person name="Miller A.N."/>
            <person name="O'Donnell K."/>
            <person name="Stajich J.E."/>
            <person name="Bonito G."/>
        </authorList>
    </citation>
    <scope>NUCLEOTIDE SEQUENCE</scope>
    <source>
        <strain evidence="2">NVP60</strain>
    </source>
</reference>